<evidence type="ECO:0000259" key="8">
    <source>
        <dbReference type="Pfam" id="PF06808"/>
    </source>
</evidence>
<feature type="transmembrane region" description="Helical" evidence="7">
    <location>
        <begin position="237"/>
        <end position="252"/>
    </location>
</feature>
<comment type="similarity">
    <text evidence="7">Belongs to the TRAP transporter large permease family.</text>
</comment>
<keyword evidence="4 7" id="KW-0812">Transmembrane</keyword>
<evidence type="ECO:0000313" key="9">
    <source>
        <dbReference type="EMBL" id="GLQ07136.1"/>
    </source>
</evidence>
<evidence type="ECO:0000313" key="10">
    <source>
        <dbReference type="Proteomes" id="UP001161409"/>
    </source>
</evidence>
<comment type="caution">
    <text evidence="9">The sequence shown here is derived from an EMBL/GenBank/DDBJ whole genome shotgun (WGS) entry which is preliminary data.</text>
</comment>
<keyword evidence="2" id="KW-1003">Cell membrane</keyword>
<reference evidence="9" key="2">
    <citation type="submission" date="2023-01" db="EMBL/GenBank/DDBJ databases">
        <title>Draft genome sequence of Sneathiella chinensis strain NBRC 103408.</title>
        <authorList>
            <person name="Sun Q."/>
            <person name="Mori K."/>
        </authorList>
    </citation>
    <scope>NUCLEOTIDE SEQUENCE</scope>
    <source>
        <strain evidence="9">NBRC 103408</strain>
    </source>
</reference>
<reference evidence="9" key="1">
    <citation type="journal article" date="2014" name="Int. J. Syst. Evol. Microbiol.">
        <title>Complete genome of a new Firmicutes species belonging to the dominant human colonic microbiota ('Ruminococcus bicirculans') reveals two chromosomes and a selective capacity to utilize plant glucans.</title>
        <authorList>
            <consortium name="NISC Comparative Sequencing Program"/>
            <person name="Wegmann U."/>
            <person name="Louis P."/>
            <person name="Goesmann A."/>
            <person name="Henrissat B."/>
            <person name="Duncan S.H."/>
            <person name="Flint H.J."/>
        </authorList>
    </citation>
    <scope>NUCLEOTIDE SEQUENCE</scope>
    <source>
        <strain evidence="9">NBRC 103408</strain>
    </source>
</reference>
<keyword evidence="5 7" id="KW-1133">Transmembrane helix</keyword>
<keyword evidence="10" id="KW-1185">Reference proteome</keyword>
<feature type="transmembrane region" description="Helical" evidence="7">
    <location>
        <begin position="56"/>
        <end position="74"/>
    </location>
</feature>
<evidence type="ECO:0000256" key="7">
    <source>
        <dbReference type="RuleBase" id="RU369079"/>
    </source>
</evidence>
<feature type="transmembrane region" description="Helical" evidence="7">
    <location>
        <begin position="212"/>
        <end position="231"/>
    </location>
</feature>
<feature type="transmembrane region" description="Helical" evidence="7">
    <location>
        <begin position="332"/>
        <end position="349"/>
    </location>
</feature>
<organism evidence="9 10">
    <name type="scientific">Sneathiella chinensis</name>
    <dbReference type="NCBI Taxonomy" id="349750"/>
    <lineage>
        <taxon>Bacteria</taxon>
        <taxon>Pseudomonadati</taxon>
        <taxon>Pseudomonadota</taxon>
        <taxon>Alphaproteobacteria</taxon>
        <taxon>Sneathiellales</taxon>
        <taxon>Sneathiellaceae</taxon>
        <taxon>Sneathiella</taxon>
    </lineage>
</organism>
<dbReference type="Proteomes" id="UP001161409">
    <property type="component" value="Unassembled WGS sequence"/>
</dbReference>
<dbReference type="PANTHER" id="PTHR33362">
    <property type="entry name" value="SIALIC ACID TRAP TRANSPORTER PERMEASE PROTEIN SIAT-RELATED"/>
    <property type="match status" value="1"/>
</dbReference>
<dbReference type="InterPro" id="IPR010656">
    <property type="entry name" value="DctM"/>
</dbReference>
<dbReference type="RefSeq" id="WP_206374595.1">
    <property type="nucleotide sequence ID" value="NZ_BSNF01000008.1"/>
</dbReference>
<evidence type="ECO:0000256" key="6">
    <source>
        <dbReference type="ARBA" id="ARBA00023136"/>
    </source>
</evidence>
<feature type="transmembrane region" description="Helical" evidence="7">
    <location>
        <begin position="170"/>
        <end position="191"/>
    </location>
</feature>
<evidence type="ECO:0000256" key="5">
    <source>
        <dbReference type="ARBA" id="ARBA00022989"/>
    </source>
</evidence>
<keyword evidence="6 7" id="KW-0472">Membrane</keyword>
<feature type="transmembrane region" description="Helical" evidence="7">
    <location>
        <begin position="355"/>
        <end position="376"/>
    </location>
</feature>
<comment type="subunit">
    <text evidence="7">The complex comprises the extracytoplasmic solute receptor protein and the two transmembrane proteins.</text>
</comment>
<evidence type="ECO:0000256" key="4">
    <source>
        <dbReference type="ARBA" id="ARBA00022692"/>
    </source>
</evidence>
<gene>
    <name evidence="9" type="primary">dctM_4</name>
    <name evidence="9" type="ORF">GCM10007924_23570</name>
</gene>
<name>A0ABQ5U9F3_9PROT</name>
<feature type="domain" description="TRAP C4-dicarboxylate transport system permease DctM subunit" evidence="8">
    <location>
        <begin position="11"/>
        <end position="412"/>
    </location>
</feature>
<keyword evidence="3 7" id="KW-0997">Cell inner membrane</keyword>
<dbReference type="EMBL" id="BSNF01000008">
    <property type="protein sequence ID" value="GLQ07136.1"/>
    <property type="molecule type" value="Genomic_DNA"/>
</dbReference>
<dbReference type="PIRSF" id="PIRSF006066">
    <property type="entry name" value="HI0050"/>
    <property type="match status" value="1"/>
</dbReference>
<accession>A0ABQ5U9F3</accession>
<feature type="transmembrane region" description="Helical" evidence="7">
    <location>
        <begin position="388"/>
        <end position="410"/>
    </location>
</feature>
<protein>
    <recommendedName>
        <fullName evidence="7">TRAP transporter large permease protein</fullName>
    </recommendedName>
</protein>
<sequence length="419" mass="45032">MTILGLILLPVLLLILRQNLVLILFSVAAYIHLFFGDGVLEYIIEDMWIGLDKEILLSIPLFILCGNVMTRGRIAERLIRVVAIVSSPLPGGLAVATILSCAVFSAISGSSAVTLLSVGAVMYPALVKAGYDKKFALGALASGGTLGVVIPPSIPLILFGIVTETSITDLFKAGVVPGLILTGIMAVYALYRNRSIPRQRIDFRELAACLRDGIWSLLMPVLLLGGIYSGYFSPTEAAAVALGYALIVEIFIHRDMQAQDFYGIAISTAKLLGALYPLLAVAMSLNLLLTAEQVPQDLTNWVASQVESPLTFLLAINLLLLIVGCFLDINAGILILAPILLPLALNFGIDPVHLGIIMVVNLEVGFLTPPIGINLMISMTAFNERFKLICQSVIPFIAIILVVVALVTYFPRLSLFLTT</sequence>
<feature type="transmembrane region" description="Helical" evidence="7">
    <location>
        <begin position="135"/>
        <end position="158"/>
    </location>
</feature>
<evidence type="ECO:0000256" key="1">
    <source>
        <dbReference type="ARBA" id="ARBA00004429"/>
    </source>
</evidence>
<feature type="transmembrane region" description="Helical" evidence="7">
    <location>
        <begin position="309"/>
        <end position="327"/>
    </location>
</feature>
<proteinExistence type="inferred from homology"/>
<keyword evidence="7" id="KW-0813">Transport</keyword>
<evidence type="ECO:0000256" key="3">
    <source>
        <dbReference type="ARBA" id="ARBA00022519"/>
    </source>
</evidence>
<comment type="function">
    <text evidence="7">Part of the tripartite ATP-independent periplasmic (TRAP) transport system.</text>
</comment>
<dbReference type="PANTHER" id="PTHR33362:SF5">
    <property type="entry name" value="C4-DICARBOXYLATE TRAP TRANSPORTER LARGE PERMEASE PROTEIN DCTM"/>
    <property type="match status" value="1"/>
</dbReference>
<dbReference type="InterPro" id="IPR004681">
    <property type="entry name" value="TRAP_DctM"/>
</dbReference>
<feature type="transmembrane region" description="Helical" evidence="7">
    <location>
        <begin position="264"/>
        <end position="289"/>
    </location>
</feature>
<dbReference type="NCBIfam" id="TIGR00786">
    <property type="entry name" value="dctM"/>
    <property type="match status" value="1"/>
</dbReference>
<dbReference type="Pfam" id="PF06808">
    <property type="entry name" value="DctM"/>
    <property type="match status" value="1"/>
</dbReference>
<evidence type="ECO:0000256" key="2">
    <source>
        <dbReference type="ARBA" id="ARBA00022475"/>
    </source>
</evidence>
<feature type="transmembrane region" description="Helical" evidence="7">
    <location>
        <begin position="94"/>
        <end position="123"/>
    </location>
</feature>
<comment type="subcellular location">
    <subcellularLocation>
        <location evidence="1 7">Cell inner membrane</location>
        <topology evidence="1 7">Multi-pass membrane protein</topology>
    </subcellularLocation>
</comment>